<sequence length="1378" mass="158521">MRDEKKINQETKMLFSFVYEPFMAAKIGADHLELVYANHKLRELLSCQDDQELANYLQSNFWQSLAKKVADQLKEKGSVNLCKLLLTDQAGKKKLLNLTVKEAEVGEEKVQLFYLRPFSLQKDRVTGLLDLHSFKEVALSQIKELAKAGQQVCLISFDLVGMKEYNNKFGYQKGDDLLHFVGQTIKDCFGEFASTRAVEDRFYAFGSVEGLEEQLKKLADQIKTRREVRIGVRKFVYGQDDFTAALNQARIAGESLDNPNESGVVYYDDRMSRKFQMQEYLLSHLDEALEKGWIQVYYQPVVRTLSRKVCNLEALSRWIDPQYGFISPGVFIPVLEEANLSHKLDLYVVRKVTEMMNERFDKGQAIVPVSVNISRSDFTSIDPVAEVAKIVDSHHLGHDLLPIEITETAVMRSREEIVQAIDRFQKLGFKVWMDDFGSGYSSLNALKDFNFNEIKIDMNFMRNFNERSKKIVSKAISMAKSLGIHTLCEGVETEQQLDFLCDCGCERIQGFYYSKPLPYKELEPNLIFKKLPFENEEEARMYNRAGKIDVMVAQPLAIYSYDGTDCRSLFANKSLQDFFKQNKLGDDFVQSERFLKLAERAIYSHQKVSKTFVYGNHYYQISFKPVAEGRNNCLLLMTVDGMVSELEERELNLDTSLKNILPIYNRIYLLDYAQDEWKVLTSDLPGEKGGLTIHGIRDFSVDYGLRCIMHDDLSKWRNLLDYQALSDIFKQQDKNWFTVSLRTQTSVENYVWTDYTIIKVKENQIMLLVKIDTNAEENQREDLMKNILKGQQRGLDSSFGNAQSRVWQTLLDESNIKLFWKDTQRRFVGVSQAFLDFYGFKSASEIIGKTDDQIGWHVSNKPFREDELMVLEEGRAIINAKTTMVFDGVILPIHASKFPIFDNGKVVGLVGYFETENLQREKKLPAKSQPLVDNMANVLNSNSLVPEIIKYDDAYKKNGQDYVACWIEISNFDQLKMANGQRFTSQLIDQCAKAIKNEMGTSSIIGRIKDASFVVISNLLGKEEMLAESKDVVNELKNIHEVAGISCDLKPLFGLALGSEAENGIEAVNLALYRSQSEQKISFDSFDEYLDLPLPMIIYKPVFNARGDQVVDGILIFVNECYLELYGANKDELLGRRYREILTGYPDWLATSGQAIKGRNVQGQCYDRGMRAWVNYYTKAAALPDCVVTVFTANRGDDRQLRRVASTSEEYFAVRSYLLDDHQYFNAIQKALKELGEVTRASHAALIEIDQTTMTINYEWAKDKPFKADLQRVNLQLFEPFKKILDQEGVLRVKDLHEFMKAYPEIDQRLSFLDSYQLENLLIVPVRDDEKHDIAYLILTDYFDQGDIDPETMLWHLAPVFMKKLRDAVYRMDQNDQD</sequence>
<dbReference type="EMBL" id="VUMW01000003">
    <property type="protein sequence ID" value="MST79220.1"/>
    <property type="molecule type" value="Genomic_DNA"/>
</dbReference>
<dbReference type="PROSITE" id="PS50887">
    <property type="entry name" value="GGDEF"/>
    <property type="match status" value="1"/>
</dbReference>
<dbReference type="Pfam" id="PF00563">
    <property type="entry name" value="EAL"/>
    <property type="match status" value="1"/>
</dbReference>
<dbReference type="InterPro" id="IPR035919">
    <property type="entry name" value="EAL_sf"/>
</dbReference>
<reference evidence="4 5" key="1">
    <citation type="submission" date="2019-08" db="EMBL/GenBank/DDBJ databases">
        <title>In-depth cultivation of the pig gut microbiome towards novel bacterial diversity and tailored functional studies.</title>
        <authorList>
            <person name="Wylensek D."/>
            <person name="Hitch T.C.A."/>
            <person name="Clavel T."/>
        </authorList>
    </citation>
    <scope>NUCLEOTIDE SEQUENCE [LARGE SCALE GENOMIC DNA]</scope>
    <source>
        <strain evidence="4 5">WCA-470BD-2E</strain>
    </source>
</reference>
<organism evidence="4 5">
    <name type="scientific">Lactobacillus equicursoris</name>
    <dbReference type="NCBI Taxonomy" id="420645"/>
    <lineage>
        <taxon>Bacteria</taxon>
        <taxon>Bacillati</taxon>
        <taxon>Bacillota</taxon>
        <taxon>Bacilli</taxon>
        <taxon>Lactobacillales</taxon>
        <taxon>Lactobacillaceae</taxon>
        <taxon>Lactobacillus</taxon>
    </lineage>
</organism>
<dbReference type="InterPro" id="IPR029787">
    <property type="entry name" value="Nucleotide_cyclase"/>
</dbReference>
<dbReference type="PANTHER" id="PTHR33121">
    <property type="entry name" value="CYCLIC DI-GMP PHOSPHODIESTERASE PDEF"/>
    <property type="match status" value="1"/>
</dbReference>
<gene>
    <name evidence="4" type="ORF">FYJ61_01725</name>
</gene>
<dbReference type="Proteomes" id="UP000452141">
    <property type="component" value="Unassembled WGS sequence"/>
</dbReference>
<evidence type="ECO:0000313" key="4">
    <source>
        <dbReference type="EMBL" id="MST79220.1"/>
    </source>
</evidence>
<evidence type="ECO:0000259" key="1">
    <source>
        <dbReference type="PROSITE" id="PS50112"/>
    </source>
</evidence>
<dbReference type="Gene3D" id="3.30.70.270">
    <property type="match status" value="2"/>
</dbReference>
<dbReference type="Pfam" id="PF00990">
    <property type="entry name" value="GGDEF"/>
    <property type="match status" value="2"/>
</dbReference>
<dbReference type="InterPro" id="IPR000160">
    <property type="entry name" value="GGDEF_dom"/>
</dbReference>
<proteinExistence type="predicted"/>
<dbReference type="SUPFAM" id="SSF55785">
    <property type="entry name" value="PYP-like sensor domain (PAS domain)"/>
    <property type="match status" value="1"/>
</dbReference>
<evidence type="ECO:0000259" key="3">
    <source>
        <dbReference type="PROSITE" id="PS50887"/>
    </source>
</evidence>
<dbReference type="InterPro" id="IPR035965">
    <property type="entry name" value="PAS-like_dom_sf"/>
</dbReference>
<dbReference type="InterPro" id="IPR001633">
    <property type="entry name" value="EAL_dom"/>
</dbReference>
<feature type="domain" description="GGDEF" evidence="3">
    <location>
        <begin position="150"/>
        <end position="269"/>
    </location>
</feature>
<dbReference type="SUPFAM" id="SSF141868">
    <property type="entry name" value="EAL domain-like"/>
    <property type="match status" value="1"/>
</dbReference>
<dbReference type="Gene3D" id="3.30.450.20">
    <property type="entry name" value="PAS domain"/>
    <property type="match status" value="1"/>
</dbReference>
<dbReference type="SUPFAM" id="SSF55073">
    <property type="entry name" value="Nucleotide cyclase"/>
    <property type="match status" value="2"/>
</dbReference>
<dbReference type="Gene3D" id="3.20.20.450">
    <property type="entry name" value="EAL domain"/>
    <property type="match status" value="1"/>
</dbReference>
<dbReference type="GO" id="GO:0071111">
    <property type="term" value="F:cyclic-guanylate-specific phosphodiesterase activity"/>
    <property type="evidence" value="ECO:0007669"/>
    <property type="project" value="InterPro"/>
</dbReference>
<dbReference type="RefSeq" id="WP_154486348.1">
    <property type="nucleotide sequence ID" value="NZ_VUMW01000003.1"/>
</dbReference>
<evidence type="ECO:0000313" key="5">
    <source>
        <dbReference type="Proteomes" id="UP000452141"/>
    </source>
</evidence>
<feature type="domain" description="EAL" evidence="2">
    <location>
        <begin position="278"/>
        <end position="530"/>
    </location>
</feature>
<dbReference type="CDD" id="cd01948">
    <property type="entry name" value="EAL"/>
    <property type="match status" value="1"/>
</dbReference>
<dbReference type="SMART" id="SM00052">
    <property type="entry name" value="EAL"/>
    <property type="match status" value="1"/>
</dbReference>
<dbReference type="InterPro" id="IPR043128">
    <property type="entry name" value="Rev_trsase/Diguanyl_cyclase"/>
</dbReference>
<accession>A0A844FKY6</accession>
<feature type="domain" description="PAS" evidence="1">
    <location>
        <begin position="1112"/>
        <end position="1136"/>
    </location>
</feature>
<dbReference type="InterPro" id="IPR050706">
    <property type="entry name" value="Cyclic-di-GMP_PDE-like"/>
</dbReference>
<name>A0A844FKY6_9LACO</name>
<dbReference type="Pfam" id="PF13426">
    <property type="entry name" value="PAS_9"/>
    <property type="match status" value="2"/>
</dbReference>
<dbReference type="PROSITE" id="PS50883">
    <property type="entry name" value="EAL"/>
    <property type="match status" value="1"/>
</dbReference>
<evidence type="ECO:0000259" key="2">
    <source>
        <dbReference type="PROSITE" id="PS50883"/>
    </source>
</evidence>
<dbReference type="InterPro" id="IPR000014">
    <property type="entry name" value="PAS"/>
</dbReference>
<dbReference type="PROSITE" id="PS50112">
    <property type="entry name" value="PAS"/>
    <property type="match status" value="1"/>
</dbReference>
<protein>
    <submittedName>
        <fullName evidence="4">EAL domain-containing protein</fullName>
    </submittedName>
</protein>
<dbReference type="PANTHER" id="PTHR33121:SF79">
    <property type="entry name" value="CYCLIC DI-GMP PHOSPHODIESTERASE PDED-RELATED"/>
    <property type="match status" value="1"/>
</dbReference>
<comment type="caution">
    <text evidence="4">The sequence shown here is derived from an EMBL/GenBank/DDBJ whole genome shotgun (WGS) entry which is preliminary data.</text>
</comment>